<evidence type="ECO:0000313" key="4">
    <source>
        <dbReference type="Proteomes" id="UP000286113"/>
    </source>
</evidence>
<protein>
    <submittedName>
        <fullName evidence="2">Uncharacterized protein</fullName>
    </submittedName>
</protein>
<gene>
    <name evidence="2" type="ORF">DW192_15770</name>
    <name evidence="1" type="ORF">DWX90_00085</name>
</gene>
<organism evidence="2 3">
    <name type="scientific">Segatella copri</name>
    <dbReference type="NCBI Taxonomy" id="165179"/>
    <lineage>
        <taxon>Bacteria</taxon>
        <taxon>Pseudomonadati</taxon>
        <taxon>Bacteroidota</taxon>
        <taxon>Bacteroidia</taxon>
        <taxon>Bacteroidales</taxon>
        <taxon>Prevotellaceae</taxon>
        <taxon>Segatella</taxon>
    </lineage>
</organism>
<dbReference type="AlphaFoldDB" id="A0A3R5WTE0"/>
<sequence>MTQIFRLPCPPLAKRGSLSHSQALALSIRARDVAGDAIALPEFWSASGACARKGLAESAYATELRVFVA</sequence>
<evidence type="ECO:0000313" key="1">
    <source>
        <dbReference type="EMBL" id="RGS48912.1"/>
    </source>
</evidence>
<accession>A0A3R5WTE0</accession>
<evidence type="ECO:0000313" key="3">
    <source>
        <dbReference type="Proteomes" id="UP000284548"/>
    </source>
</evidence>
<reference evidence="3 4" key="1">
    <citation type="submission" date="2018-08" db="EMBL/GenBank/DDBJ databases">
        <title>A genome reference for cultivated species of the human gut microbiota.</title>
        <authorList>
            <person name="Zou Y."/>
            <person name="Xue W."/>
            <person name="Luo G."/>
        </authorList>
    </citation>
    <scope>NUCLEOTIDE SEQUENCE [LARGE SCALE GENOMIC DNA]</scope>
    <source>
        <strain evidence="1 4">AF22-1</strain>
        <strain evidence="2 3">AM16-54</strain>
    </source>
</reference>
<evidence type="ECO:0000313" key="2">
    <source>
        <dbReference type="EMBL" id="RHH74592.1"/>
    </source>
</evidence>
<proteinExistence type="predicted"/>
<dbReference type="EMBL" id="QRKB01000080">
    <property type="protein sequence ID" value="RHH74592.1"/>
    <property type="molecule type" value="Genomic_DNA"/>
</dbReference>
<dbReference type="Proteomes" id="UP000286113">
    <property type="component" value="Unassembled WGS sequence"/>
</dbReference>
<dbReference type="Proteomes" id="UP000284548">
    <property type="component" value="Unassembled WGS sequence"/>
</dbReference>
<name>A0A3R5WTE0_9BACT</name>
<dbReference type="EMBL" id="QRVN01000001">
    <property type="protein sequence ID" value="RGS48912.1"/>
    <property type="molecule type" value="Genomic_DNA"/>
</dbReference>
<comment type="caution">
    <text evidence="2">The sequence shown here is derived from an EMBL/GenBank/DDBJ whole genome shotgun (WGS) entry which is preliminary data.</text>
</comment>